<dbReference type="InterPro" id="IPR012349">
    <property type="entry name" value="Split_barrel_FMN-bd"/>
</dbReference>
<comment type="caution">
    <text evidence="3">The sequence shown here is derived from an EMBL/GenBank/DDBJ whole genome shotgun (WGS) entry which is preliminary data.</text>
</comment>
<evidence type="ECO:0000313" key="4">
    <source>
        <dbReference type="Proteomes" id="UP000705867"/>
    </source>
</evidence>
<protein>
    <submittedName>
        <fullName evidence="3">Pyridoxamine 5'-phosphate oxidase family protein</fullName>
    </submittedName>
</protein>
<dbReference type="Pfam" id="PF01243">
    <property type="entry name" value="PNPOx_N"/>
    <property type="match status" value="1"/>
</dbReference>
<dbReference type="Proteomes" id="UP000705867">
    <property type="component" value="Unassembled WGS sequence"/>
</dbReference>
<reference evidence="3" key="2">
    <citation type="submission" date="2021-08" db="EMBL/GenBank/DDBJ databases">
        <authorList>
            <person name="Dalcin Martins P."/>
        </authorList>
    </citation>
    <scope>NUCLEOTIDE SEQUENCE</scope>
    <source>
        <strain evidence="3">MAG_39</strain>
    </source>
</reference>
<gene>
    <name evidence="3" type="ORF">K8I29_14175</name>
</gene>
<evidence type="ECO:0000313" key="3">
    <source>
        <dbReference type="EMBL" id="MBZ0157343.1"/>
    </source>
</evidence>
<reference evidence="3" key="1">
    <citation type="journal article" date="2021" name="bioRxiv">
        <title>Unraveling nitrogen, sulfur and carbon metabolic pathways and microbial community transcriptional responses to substrate deprivation and toxicity stresses in a bioreactor mimicking anoxic brackish coastal sediment conditions.</title>
        <authorList>
            <person name="Martins P.D."/>
            <person name="Echeveste M.J."/>
            <person name="Arshad A."/>
            <person name="Kurth J."/>
            <person name="Ouboter H."/>
            <person name="Jetten M.S.M."/>
            <person name="Welte C.U."/>
        </authorList>
    </citation>
    <scope>NUCLEOTIDE SEQUENCE</scope>
    <source>
        <strain evidence="3">MAG_39</strain>
    </source>
</reference>
<dbReference type="Gene3D" id="2.30.110.10">
    <property type="entry name" value="Electron Transport, Fmn-binding Protein, Chain A"/>
    <property type="match status" value="1"/>
</dbReference>
<dbReference type="PANTHER" id="PTHR35176">
    <property type="entry name" value="HEME OXYGENASE HI_0854-RELATED"/>
    <property type="match status" value="1"/>
</dbReference>
<dbReference type="PANTHER" id="PTHR35176:SF6">
    <property type="entry name" value="HEME OXYGENASE HI_0854-RELATED"/>
    <property type="match status" value="1"/>
</dbReference>
<organism evidence="3 4">
    <name type="scientific">Candidatus Nitrobium versatile</name>
    <dbReference type="NCBI Taxonomy" id="2884831"/>
    <lineage>
        <taxon>Bacteria</taxon>
        <taxon>Pseudomonadati</taxon>
        <taxon>Nitrospirota</taxon>
        <taxon>Nitrospiria</taxon>
        <taxon>Nitrospirales</taxon>
        <taxon>Nitrospiraceae</taxon>
        <taxon>Candidatus Nitrobium</taxon>
    </lineage>
</organism>
<keyword evidence="1" id="KW-0560">Oxidoreductase</keyword>
<sequence>MDEKLQNEVVSFLKKQLYANLATVSADNPDQPHVATVAYVNDGLDLYFVTKKQTRKFVNLEKNSRVSLTIDTDEPDWMRIKGIQMEGEAEEVQKENMPFVFGIYAEKYPLIKNLPPDPDYRFVHIKPKRIWFLDYQKCFGHREYLEV</sequence>
<dbReference type="AlphaFoldDB" id="A0A953J7V2"/>
<accession>A0A953J7V2</accession>
<dbReference type="GO" id="GO:0070967">
    <property type="term" value="F:coenzyme F420 binding"/>
    <property type="evidence" value="ECO:0007669"/>
    <property type="project" value="TreeGrafter"/>
</dbReference>
<dbReference type="InterPro" id="IPR011576">
    <property type="entry name" value="Pyridox_Oxase_N"/>
</dbReference>
<feature type="domain" description="Pyridoxamine 5'-phosphate oxidase N-terminal" evidence="2">
    <location>
        <begin position="6"/>
        <end position="133"/>
    </location>
</feature>
<evidence type="ECO:0000259" key="2">
    <source>
        <dbReference type="Pfam" id="PF01243"/>
    </source>
</evidence>
<name>A0A953J7V2_9BACT</name>
<dbReference type="GO" id="GO:0016627">
    <property type="term" value="F:oxidoreductase activity, acting on the CH-CH group of donors"/>
    <property type="evidence" value="ECO:0007669"/>
    <property type="project" value="TreeGrafter"/>
</dbReference>
<dbReference type="GO" id="GO:0005829">
    <property type="term" value="C:cytosol"/>
    <property type="evidence" value="ECO:0007669"/>
    <property type="project" value="TreeGrafter"/>
</dbReference>
<dbReference type="SUPFAM" id="SSF50475">
    <property type="entry name" value="FMN-binding split barrel"/>
    <property type="match status" value="1"/>
</dbReference>
<proteinExistence type="predicted"/>
<dbReference type="EMBL" id="JAIOIV010000110">
    <property type="protein sequence ID" value="MBZ0157343.1"/>
    <property type="molecule type" value="Genomic_DNA"/>
</dbReference>
<evidence type="ECO:0000256" key="1">
    <source>
        <dbReference type="ARBA" id="ARBA00023002"/>
    </source>
</evidence>
<dbReference type="InterPro" id="IPR052019">
    <property type="entry name" value="F420H2_bilvrd_red/Heme_oxyg"/>
</dbReference>